<dbReference type="EMBL" id="AHCJ01000110">
    <property type="protein sequence ID" value="EOQ56317.1"/>
    <property type="molecule type" value="Genomic_DNA"/>
</dbReference>
<protein>
    <submittedName>
        <fullName evidence="1">Uncharacterized protein</fullName>
    </submittedName>
</protein>
<gene>
    <name evidence="1" type="ORF">IAY_05746</name>
</gene>
<reference evidence="1 2" key="1">
    <citation type="submission" date="2013-01" db="EMBL/GenBank/DDBJ databases">
        <title>The Genome Sequence of Bacillus cereus TIAC219.</title>
        <authorList>
            <consortium name="The Broad Institute Genome Sequencing Platform"/>
            <consortium name="The Broad Institute Genome Sequencing Center for Infectious Disease"/>
            <person name="Feldgarden M."/>
            <person name="Van der Auwera G.A."/>
            <person name="Mahillon J."/>
            <person name="Duprez V."/>
            <person name="Timmery S."/>
            <person name="Mattelet C."/>
            <person name="Dierick K."/>
            <person name="Sun M."/>
            <person name="Yu Z."/>
            <person name="Zhu L."/>
            <person name="Hu X."/>
            <person name="Shank E.B."/>
            <person name="Swiecicka I."/>
            <person name="Hansen B.M."/>
            <person name="Andrup L."/>
            <person name="Walker B."/>
            <person name="Young S.K."/>
            <person name="Zeng Q."/>
            <person name="Gargeya S."/>
            <person name="Fitzgerald M."/>
            <person name="Haas B."/>
            <person name="Abouelleil A."/>
            <person name="Alvarado L."/>
            <person name="Arachchi H.M."/>
            <person name="Berlin A.M."/>
            <person name="Chapman S.B."/>
            <person name="Dewar J."/>
            <person name="Goldberg J."/>
            <person name="Griggs A."/>
            <person name="Gujja S."/>
            <person name="Hansen M."/>
            <person name="Howarth C."/>
            <person name="Imamovic A."/>
            <person name="Larimer J."/>
            <person name="McCowan C."/>
            <person name="Murphy C."/>
            <person name="Neiman D."/>
            <person name="Pearson M."/>
            <person name="Priest M."/>
            <person name="Roberts A."/>
            <person name="Saif S."/>
            <person name="Shea T."/>
            <person name="Sisk P."/>
            <person name="Sykes S."/>
            <person name="Wortman J."/>
            <person name="Nusbaum C."/>
            <person name="Birren B."/>
        </authorList>
    </citation>
    <scope>NUCLEOTIDE SEQUENCE [LARGE SCALE GENOMIC DNA]</scope>
    <source>
        <strain evidence="1 2">TIAC219</strain>
    </source>
</reference>
<organism evidence="1 2">
    <name type="scientific">Bacillus cereus TIAC219</name>
    <dbReference type="NCBI Taxonomy" id="718222"/>
    <lineage>
        <taxon>Bacteria</taxon>
        <taxon>Bacillati</taxon>
        <taxon>Bacillota</taxon>
        <taxon>Bacilli</taxon>
        <taxon>Bacillales</taxon>
        <taxon>Bacillaceae</taxon>
        <taxon>Bacillus</taxon>
        <taxon>Bacillus cereus group</taxon>
    </lineage>
</organism>
<evidence type="ECO:0000313" key="2">
    <source>
        <dbReference type="Proteomes" id="UP000014060"/>
    </source>
</evidence>
<sequence length="53" mass="6182">MNGLYVSSEDEKANYPKFYRNMLDHLAKAQRVYYCICGVNLDRDYNAAIKSND</sequence>
<proteinExistence type="predicted"/>
<name>A0ABC9SPM0_BACCE</name>
<accession>A0ABC9SPM0</accession>
<comment type="caution">
    <text evidence="1">The sequence shown here is derived from an EMBL/GenBank/DDBJ whole genome shotgun (WGS) entry which is preliminary data.</text>
</comment>
<evidence type="ECO:0000313" key="1">
    <source>
        <dbReference type="EMBL" id="EOQ56317.1"/>
    </source>
</evidence>
<dbReference type="AlphaFoldDB" id="A0ABC9SPM0"/>
<dbReference type="Proteomes" id="UP000014060">
    <property type="component" value="Unassembled WGS sequence"/>
</dbReference>